<reference evidence="1" key="1">
    <citation type="submission" date="2022-05" db="EMBL/GenBank/DDBJ databases">
        <title>Megaplasmid of Vibrio parahaemolyticus.</title>
        <authorList>
            <person name="Strauch E."/>
            <person name="Borowiak M."/>
        </authorList>
    </citation>
    <scope>NUCLEOTIDE SEQUENCE</scope>
    <source>
        <strain evidence="1">16-VB00198</strain>
        <plasmid evidence="1">pVP-16-VB00198-1</plasmid>
    </source>
</reference>
<organism evidence="1 2">
    <name type="scientific">Vibrio parahaemolyticus</name>
    <dbReference type="NCBI Taxonomy" id="670"/>
    <lineage>
        <taxon>Bacteria</taxon>
        <taxon>Pseudomonadati</taxon>
        <taxon>Pseudomonadota</taxon>
        <taxon>Gammaproteobacteria</taxon>
        <taxon>Vibrionales</taxon>
        <taxon>Vibrionaceae</taxon>
        <taxon>Vibrio</taxon>
    </lineage>
</organism>
<dbReference type="EMBL" id="CP097357">
    <property type="protein sequence ID" value="UYV29911.1"/>
    <property type="molecule type" value="Genomic_DNA"/>
</dbReference>
<protein>
    <submittedName>
        <fullName evidence="1">Uncharacterized protein</fullName>
    </submittedName>
</protein>
<keyword evidence="1" id="KW-0614">Plasmid</keyword>
<dbReference type="RefSeq" id="WP_264400238.1">
    <property type="nucleotide sequence ID" value="NZ_CP062152.1"/>
</dbReference>
<gene>
    <name evidence="1" type="ORF">M5598_28415</name>
</gene>
<dbReference type="Proteomes" id="UP001163036">
    <property type="component" value="Plasmid pVP-16-VB00198-1"/>
</dbReference>
<evidence type="ECO:0000313" key="1">
    <source>
        <dbReference type="EMBL" id="UYV29911.1"/>
    </source>
</evidence>
<accession>A0AA46URQ6</accession>
<dbReference type="AlphaFoldDB" id="A0AA46URQ6"/>
<sequence>MRDEFCKAVLAHAQEGDGFVGDLHMAVITNNQGKAEIVMKELKILRSNLGIIYSDLQKEAIKSNQYLLAYKDDFERFCNNYSFRKEDFVQWLSIEI</sequence>
<proteinExistence type="predicted"/>
<evidence type="ECO:0000313" key="2">
    <source>
        <dbReference type="Proteomes" id="UP001163036"/>
    </source>
</evidence>
<geneLocation type="plasmid" evidence="1 2">
    <name>pVP-16-VB00198-1</name>
</geneLocation>
<name>A0AA46URQ6_VIBPH</name>